<evidence type="ECO:0008006" key="5">
    <source>
        <dbReference type="Google" id="ProtNLM"/>
    </source>
</evidence>
<name>A0A517NW24_9BACT</name>
<dbReference type="EMBL" id="CP036526">
    <property type="protein sequence ID" value="QDT11327.1"/>
    <property type="molecule type" value="Genomic_DNA"/>
</dbReference>
<evidence type="ECO:0000256" key="2">
    <source>
        <dbReference type="SAM" id="SignalP"/>
    </source>
</evidence>
<dbReference type="Proteomes" id="UP000319817">
    <property type="component" value="Chromosome"/>
</dbReference>
<feature type="signal peptide" evidence="2">
    <location>
        <begin position="1"/>
        <end position="24"/>
    </location>
</feature>
<dbReference type="OrthoDB" id="5456309at2"/>
<feature type="chain" id="PRO_5022133067" description="DUF1571 domain-containing protein" evidence="2">
    <location>
        <begin position="25"/>
        <end position="335"/>
    </location>
</feature>
<dbReference type="AlphaFoldDB" id="A0A517NW24"/>
<evidence type="ECO:0000313" key="3">
    <source>
        <dbReference type="EMBL" id="QDT11327.1"/>
    </source>
</evidence>
<dbReference type="Pfam" id="PF07608">
    <property type="entry name" value="DUF1571"/>
    <property type="match status" value="1"/>
</dbReference>
<sequence length="335" mass="37847" precursor="true">MPSKSALFCSTLLALIAHVLVTDAQCQQIQLPPQALTQTQADLPSQTRRQAPRPTLTTTPPVQSVAQTQASSQAPMARQSPSHPPALTPVSHKLHTPHIIDPAIQLAMTSLQHIRANVQDYEAILVKRCRVGGVLPEPQYAKVKIRNRKTLGGAIQTPMSVYLRFLKPTDVSGREVVWVENQNNGNMIVHESGLKGMVNVTLDPNGYLAMRNQRYPITEIGIENLAKKLIERCHRDRQHDECDFQLYNDAKIAKRECRMLEVVHPNKRPHFDFYRARVYIDKELNLPIRYASWSWPTTAGGEPVLEEEYTYLRVKANAGLTDQDFDIDNPAYGFR</sequence>
<evidence type="ECO:0000313" key="4">
    <source>
        <dbReference type="Proteomes" id="UP000319817"/>
    </source>
</evidence>
<evidence type="ECO:0000256" key="1">
    <source>
        <dbReference type="SAM" id="MobiDB-lite"/>
    </source>
</evidence>
<feature type="region of interest" description="Disordered" evidence="1">
    <location>
        <begin position="38"/>
        <end position="92"/>
    </location>
</feature>
<reference evidence="3 4" key="1">
    <citation type="submission" date="2019-02" db="EMBL/GenBank/DDBJ databases">
        <title>Deep-cultivation of Planctomycetes and their phenomic and genomic characterization uncovers novel biology.</title>
        <authorList>
            <person name="Wiegand S."/>
            <person name="Jogler M."/>
            <person name="Boedeker C."/>
            <person name="Pinto D."/>
            <person name="Vollmers J."/>
            <person name="Rivas-Marin E."/>
            <person name="Kohn T."/>
            <person name="Peeters S.H."/>
            <person name="Heuer A."/>
            <person name="Rast P."/>
            <person name="Oberbeckmann S."/>
            <person name="Bunk B."/>
            <person name="Jeske O."/>
            <person name="Meyerdierks A."/>
            <person name="Storesund J.E."/>
            <person name="Kallscheuer N."/>
            <person name="Luecker S."/>
            <person name="Lage O.M."/>
            <person name="Pohl T."/>
            <person name="Merkel B.J."/>
            <person name="Hornburger P."/>
            <person name="Mueller R.-W."/>
            <person name="Bruemmer F."/>
            <person name="Labrenz M."/>
            <person name="Spormann A.M."/>
            <person name="Op den Camp H."/>
            <person name="Overmann J."/>
            <person name="Amann R."/>
            <person name="Jetten M.S.M."/>
            <person name="Mascher T."/>
            <person name="Medema M.H."/>
            <person name="Devos D.P."/>
            <person name="Kaster A.-K."/>
            <person name="Ovreas L."/>
            <person name="Rohde M."/>
            <person name="Galperin M.Y."/>
            <person name="Jogler C."/>
        </authorList>
    </citation>
    <scope>NUCLEOTIDE SEQUENCE [LARGE SCALE GENOMIC DNA]</scope>
    <source>
        <strain evidence="3 4">K23_9</strain>
    </source>
</reference>
<gene>
    <name evidence="3" type="ORF">K239x_33220</name>
</gene>
<feature type="compositionally biased region" description="Polar residues" evidence="1">
    <location>
        <begin position="38"/>
        <end position="61"/>
    </location>
</feature>
<keyword evidence="4" id="KW-1185">Reference proteome</keyword>
<protein>
    <recommendedName>
        <fullName evidence="5">DUF1571 domain-containing protein</fullName>
    </recommendedName>
</protein>
<organism evidence="3 4">
    <name type="scientific">Stieleria marina</name>
    <dbReference type="NCBI Taxonomy" id="1930275"/>
    <lineage>
        <taxon>Bacteria</taxon>
        <taxon>Pseudomonadati</taxon>
        <taxon>Planctomycetota</taxon>
        <taxon>Planctomycetia</taxon>
        <taxon>Pirellulales</taxon>
        <taxon>Pirellulaceae</taxon>
        <taxon>Stieleria</taxon>
    </lineage>
</organism>
<proteinExistence type="predicted"/>
<feature type="compositionally biased region" description="Low complexity" evidence="1">
    <location>
        <begin position="62"/>
        <end position="74"/>
    </location>
</feature>
<dbReference type="RefSeq" id="WP_145419181.1">
    <property type="nucleotide sequence ID" value="NZ_CP036526.1"/>
</dbReference>
<dbReference type="InterPro" id="IPR011465">
    <property type="entry name" value="DUF1571"/>
</dbReference>
<accession>A0A517NW24</accession>
<keyword evidence="2" id="KW-0732">Signal</keyword>